<evidence type="ECO:0000259" key="1">
    <source>
        <dbReference type="PROSITE" id="PS51721"/>
    </source>
</evidence>
<comment type="caution">
    <text evidence="2">The sequence shown here is derived from an EMBL/GenBank/DDBJ whole genome shotgun (WGS) entry which is preliminary data.</text>
</comment>
<proteinExistence type="predicted"/>
<dbReference type="OrthoDB" id="9773841at2"/>
<reference evidence="2 3" key="1">
    <citation type="journal article" date="2018" name="BMC Genomics">
        <title>Whole genome sequencing and function prediction of 133 gut anaerobes isolated from chicken caecum in pure cultures.</title>
        <authorList>
            <person name="Medvecky M."/>
            <person name="Cejkova D."/>
            <person name="Polansky O."/>
            <person name="Karasova D."/>
            <person name="Kubasova T."/>
            <person name="Cizek A."/>
            <person name="Rychlik I."/>
        </authorList>
    </citation>
    <scope>NUCLEOTIDE SEQUENCE [LARGE SCALE GENOMIC DNA]</scope>
    <source>
        <strain evidence="2 3">An13</strain>
    </source>
</reference>
<dbReference type="InterPro" id="IPR050896">
    <property type="entry name" value="Mito_lipid_metab_GTPase"/>
</dbReference>
<dbReference type="SUPFAM" id="SSF52540">
    <property type="entry name" value="P-loop containing nucleoside triphosphate hydrolases"/>
    <property type="match status" value="1"/>
</dbReference>
<dbReference type="Pfam" id="PF21516">
    <property type="entry name" value="YqeH-like_C"/>
    <property type="match status" value="1"/>
</dbReference>
<dbReference type="PANTHER" id="PTHR46434:SF1">
    <property type="entry name" value="GENETIC INTERACTOR OF PROHIBITINS 3, MITOCHONDRIAL"/>
    <property type="match status" value="1"/>
</dbReference>
<dbReference type="InterPro" id="IPR006073">
    <property type="entry name" value="GTP-bd"/>
</dbReference>
<dbReference type="EMBL" id="NFLJ01000051">
    <property type="protein sequence ID" value="OUQ31705.1"/>
    <property type="molecule type" value="Genomic_DNA"/>
</dbReference>
<evidence type="ECO:0000313" key="3">
    <source>
        <dbReference type="Proteomes" id="UP000195305"/>
    </source>
</evidence>
<keyword evidence="3" id="KW-1185">Reference proteome</keyword>
<feature type="domain" description="CP-type G" evidence="1">
    <location>
        <begin position="60"/>
        <end position="225"/>
    </location>
</feature>
<protein>
    <submittedName>
        <fullName evidence="2">Ribosome biogenesis GTPase YqeH</fullName>
    </submittedName>
</protein>
<dbReference type="InterPro" id="IPR019988">
    <property type="entry name" value="GTP-bd_ribosome_bgen_YqeH"/>
</dbReference>
<evidence type="ECO:0000313" key="2">
    <source>
        <dbReference type="EMBL" id="OUQ31705.1"/>
    </source>
</evidence>
<dbReference type="RefSeq" id="WP_087360033.1">
    <property type="nucleotide sequence ID" value="NZ_JACJKO010000001.1"/>
</dbReference>
<sequence>MKEIKRCYGCGAIIQSENEKHIGYVPKDATTKDHILCRRCFQLKNYHKLQTTSLTKDDFLNLLDHIGEKDCLVVYMIDLFDFEGSRIQGLLRHIGYNDVLVLANKRDLLPKSVKERKLEHWVRRRLKEEGMKPVDVIVTSGKKNMNMDKIYDAMMTYRKQRDIYVVGATNVGKSTFINALLKHYAQVEEQNLITVSEFPGTTLDFIEIPLDEQTYLYDTPGIVNESQMTHFVDPKILKKIIPQSELRPIGFQLQEKQTIYFDGLGRIDYISGGQSSFITYFSRQLKIHRTKTVNADALYDRHKTFQFEIDGMQSIHDMKTYDFTLKSGKCDIVISGLGFITISSKGGKIKVHVPPQISVTIREAII</sequence>
<dbReference type="InterPro" id="IPR027417">
    <property type="entry name" value="P-loop_NTPase"/>
</dbReference>
<gene>
    <name evidence="2" type="ORF">B5E75_13045</name>
</gene>
<dbReference type="PROSITE" id="PS51721">
    <property type="entry name" value="G_CP"/>
    <property type="match status" value="1"/>
</dbReference>
<dbReference type="AlphaFoldDB" id="A0A1Y4SP42"/>
<dbReference type="InterPro" id="IPR030378">
    <property type="entry name" value="G_CP_dom"/>
</dbReference>
<dbReference type="NCBIfam" id="TIGR03597">
    <property type="entry name" value="GTPase_YqeH"/>
    <property type="match status" value="1"/>
</dbReference>
<dbReference type="Proteomes" id="UP000195305">
    <property type="component" value="Unassembled WGS sequence"/>
</dbReference>
<dbReference type="GO" id="GO:0005525">
    <property type="term" value="F:GTP binding"/>
    <property type="evidence" value="ECO:0007669"/>
    <property type="project" value="InterPro"/>
</dbReference>
<organism evidence="2 3">
    <name type="scientific">Massilimicrobiota timonensis</name>
    <dbReference type="NCBI Taxonomy" id="1776392"/>
    <lineage>
        <taxon>Bacteria</taxon>
        <taxon>Bacillati</taxon>
        <taxon>Bacillota</taxon>
        <taxon>Erysipelotrichia</taxon>
        <taxon>Erysipelotrichales</taxon>
        <taxon>Erysipelotrichaceae</taxon>
        <taxon>Massilimicrobiota</taxon>
    </lineage>
</organism>
<name>A0A1Y4SP42_9FIRM</name>
<accession>A0A1Y4SP42</accession>
<dbReference type="InterPro" id="IPR048422">
    <property type="entry name" value="NOA1/YqeH-like_C"/>
</dbReference>
<dbReference type="Pfam" id="PF01926">
    <property type="entry name" value="MMR_HSR1"/>
    <property type="match status" value="1"/>
</dbReference>
<dbReference type="PANTHER" id="PTHR46434">
    <property type="entry name" value="GENETIC INTERACTOR OF PROHIBITINS 3, MITOCHONDRIAL"/>
    <property type="match status" value="1"/>
</dbReference>
<dbReference type="Gene3D" id="3.40.50.300">
    <property type="entry name" value="P-loop containing nucleotide triphosphate hydrolases"/>
    <property type="match status" value="1"/>
</dbReference>
<dbReference type="CDD" id="cd01855">
    <property type="entry name" value="YqeH"/>
    <property type="match status" value="1"/>
</dbReference>